<dbReference type="EMBL" id="JAVDUI010000001">
    <property type="protein sequence ID" value="MDR6891953.1"/>
    <property type="molecule type" value="Genomic_DNA"/>
</dbReference>
<evidence type="ECO:0000313" key="2">
    <source>
        <dbReference type="EMBL" id="MDR6891953.1"/>
    </source>
</evidence>
<evidence type="ECO:0000256" key="1">
    <source>
        <dbReference type="SAM" id="MobiDB-lite"/>
    </source>
</evidence>
<comment type="caution">
    <text evidence="2">The sequence shown here is derived from an EMBL/GenBank/DDBJ whole genome shotgun (WGS) entry which is preliminary data.</text>
</comment>
<keyword evidence="3" id="KW-1185">Reference proteome</keyword>
<evidence type="ECO:0008006" key="4">
    <source>
        <dbReference type="Google" id="ProtNLM"/>
    </source>
</evidence>
<organism evidence="2 3">
    <name type="scientific">Falsarthrobacter nasiphocae</name>
    <dbReference type="NCBI Taxonomy" id="189863"/>
    <lineage>
        <taxon>Bacteria</taxon>
        <taxon>Bacillati</taxon>
        <taxon>Actinomycetota</taxon>
        <taxon>Actinomycetes</taxon>
        <taxon>Micrococcales</taxon>
        <taxon>Micrococcaceae</taxon>
        <taxon>Falsarthrobacter</taxon>
    </lineage>
</organism>
<accession>A0AAE4C5X4</accession>
<name>A0AAE4C5X4_9MICC</name>
<reference evidence="2" key="1">
    <citation type="submission" date="2023-07" db="EMBL/GenBank/DDBJ databases">
        <title>Sequencing the genomes of 1000 actinobacteria strains.</title>
        <authorList>
            <person name="Klenk H.-P."/>
        </authorList>
    </citation>
    <scope>NUCLEOTIDE SEQUENCE</scope>
    <source>
        <strain evidence="2">DSM 13988</strain>
    </source>
</reference>
<proteinExistence type="predicted"/>
<sequence>MPRLSPAVYRRRRIAAVIVLLLLVAIVWGIVAGIVALVRAAGNSAPSSAPAAGPTASATPSAPSSASAAPSASGAEYPLCYDQFVQLEAKPDKEAYGPKDMPVFELKITNISSEACVVNVGTKVMDLSVLNGSQKVFSTTVCRKDAKDLYKNIQPGKSETARFTWNRGKSSGSCSATAAPADPGTYQLVGTLGKVSSAPKTFQLNAQ</sequence>
<feature type="region of interest" description="Disordered" evidence="1">
    <location>
        <begin position="48"/>
        <end position="69"/>
    </location>
</feature>
<dbReference type="Proteomes" id="UP001247307">
    <property type="component" value="Unassembled WGS sequence"/>
</dbReference>
<dbReference type="AlphaFoldDB" id="A0AAE4C5X4"/>
<evidence type="ECO:0000313" key="3">
    <source>
        <dbReference type="Proteomes" id="UP001247307"/>
    </source>
</evidence>
<gene>
    <name evidence="2" type="ORF">J2S35_000893</name>
</gene>
<protein>
    <recommendedName>
        <fullName evidence="4">Intracellular proteinase inhibitor</fullName>
    </recommendedName>
</protein>
<dbReference type="RefSeq" id="WP_309850303.1">
    <property type="nucleotide sequence ID" value="NZ_BAAAIU010000023.1"/>
</dbReference>